<proteinExistence type="predicted"/>
<dbReference type="EMBL" id="JAWLIP010000003">
    <property type="protein sequence ID" value="MDV6226270.1"/>
    <property type="molecule type" value="Genomic_DNA"/>
</dbReference>
<comment type="caution">
    <text evidence="1">The sequence shown here is derived from an EMBL/GenBank/DDBJ whole genome shotgun (WGS) entry which is preliminary data.</text>
</comment>
<dbReference type="Proteomes" id="UP001185659">
    <property type="component" value="Unassembled WGS sequence"/>
</dbReference>
<evidence type="ECO:0000313" key="2">
    <source>
        <dbReference type="Proteomes" id="UP001185659"/>
    </source>
</evidence>
<accession>A0ABU4AJ40</accession>
<keyword evidence="2" id="KW-1185">Reference proteome</keyword>
<protein>
    <submittedName>
        <fullName evidence="1">Uncharacterized protein</fullName>
    </submittedName>
</protein>
<reference evidence="1 2" key="1">
    <citation type="submission" date="2023-10" db="EMBL/GenBank/DDBJ databases">
        <authorList>
            <person name="Venkata Ramana C."/>
            <person name="Sasikala C."/>
            <person name="Dhurka M."/>
        </authorList>
    </citation>
    <scope>NUCLEOTIDE SEQUENCE [LARGE SCALE GENOMIC DNA]</scope>
    <source>
        <strain evidence="1 2">KCTC 32151</strain>
    </source>
</reference>
<sequence length="81" mass="8138">MRLKTGALAIAAALSVAGCSTTKPVPVTSDGLRAVVGTSLIGARGATADDQRKIDETAAGLCGGGIWSPTECARHGRETQD</sequence>
<dbReference type="PROSITE" id="PS51257">
    <property type="entry name" value="PROKAR_LIPOPROTEIN"/>
    <property type="match status" value="1"/>
</dbReference>
<evidence type="ECO:0000313" key="1">
    <source>
        <dbReference type="EMBL" id="MDV6226270.1"/>
    </source>
</evidence>
<gene>
    <name evidence="1" type="ORF">R2G56_08230</name>
</gene>
<name>A0ABU4AJ40_9HYPH</name>
<organism evidence="1 2">
    <name type="scientific">Nitratireductor aquimarinus</name>
    <dbReference type="NCBI Taxonomy" id="889300"/>
    <lineage>
        <taxon>Bacteria</taxon>
        <taxon>Pseudomonadati</taxon>
        <taxon>Pseudomonadota</taxon>
        <taxon>Alphaproteobacteria</taxon>
        <taxon>Hyphomicrobiales</taxon>
        <taxon>Phyllobacteriaceae</taxon>
        <taxon>Nitratireductor</taxon>
    </lineage>
</organism>